<reference evidence="1 2" key="1">
    <citation type="submission" date="2019-04" db="EMBL/GenBank/DDBJ databases">
        <title>Genome sequencing of Clostridium botulinum Groups I-IV and Clostridium butyricum.</title>
        <authorList>
            <person name="Brunt J."/>
            <person name="Van Vliet A.H.M."/>
            <person name="Stringer S.C."/>
            <person name="Carter A.T."/>
            <person name="Peck M.W."/>
        </authorList>
    </citation>
    <scope>NUCLEOTIDE SEQUENCE [LARGE SCALE GENOMIC DNA]</scope>
    <source>
        <strain evidence="1 2">BL81</strain>
    </source>
</reference>
<dbReference type="AlphaFoldDB" id="A0A6B4JI10"/>
<name>A0A6B4JI10_CLOBO</name>
<dbReference type="EMBL" id="SXFB01000017">
    <property type="protein sequence ID" value="NFV27578.1"/>
    <property type="molecule type" value="Genomic_DNA"/>
</dbReference>
<comment type="caution">
    <text evidence="1">The sequence shown here is derived from an EMBL/GenBank/DDBJ whole genome shotgun (WGS) entry which is preliminary data.</text>
</comment>
<accession>A0A6B4JI10</accession>
<evidence type="ECO:0000313" key="2">
    <source>
        <dbReference type="Proteomes" id="UP000486903"/>
    </source>
</evidence>
<sequence length="99" mass="11423">MTHKETEKLFNQIVNNEFVHISVFKEYEDLKDDTEVVAADNKITQLTDTLFKNVSQECGILLDDLQSAECDYWCMIARYYFKMGVIAGATNLNFTNTLI</sequence>
<dbReference type="RefSeq" id="WP_003373823.1">
    <property type="nucleotide sequence ID" value="NZ_JACBBA010000001.1"/>
</dbReference>
<gene>
    <name evidence="1" type="ORF">FDG31_15705</name>
</gene>
<evidence type="ECO:0000313" key="1">
    <source>
        <dbReference type="EMBL" id="NFV27578.1"/>
    </source>
</evidence>
<organism evidence="1 2">
    <name type="scientific">Clostridium botulinum</name>
    <dbReference type="NCBI Taxonomy" id="1491"/>
    <lineage>
        <taxon>Bacteria</taxon>
        <taxon>Bacillati</taxon>
        <taxon>Bacillota</taxon>
        <taxon>Clostridia</taxon>
        <taxon>Eubacteriales</taxon>
        <taxon>Clostridiaceae</taxon>
        <taxon>Clostridium</taxon>
    </lineage>
</organism>
<proteinExistence type="predicted"/>
<dbReference type="Proteomes" id="UP000486903">
    <property type="component" value="Unassembled WGS sequence"/>
</dbReference>
<protein>
    <submittedName>
        <fullName evidence="1">Uncharacterized protein</fullName>
    </submittedName>
</protein>